<feature type="signal peptide" evidence="7">
    <location>
        <begin position="1"/>
        <end position="34"/>
    </location>
</feature>
<evidence type="ECO:0000256" key="4">
    <source>
        <dbReference type="ARBA" id="ARBA00023008"/>
    </source>
</evidence>
<organism evidence="9 10">
    <name type="scientific">Microbacterium paraoxydans</name>
    <dbReference type="NCBI Taxonomy" id="199592"/>
    <lineage>
        <taxon>Bacteria</taxon>
        <taxon>Bacillati</taxon>
        <taxon>Actinomycetota</taxon>
        <taxon>Actinomycetes</taxon>
        <taxon>Micrococcales</taxon>
        <taxon>Microbacteriaceae</taxon>
        <taxon>Microbacterium</taxon>
    </lineage>
</organism>
<evidence type="ECO:0000256" key="3">
    <source>
        <dbReference type="ARBA" id="ARBA00022729"/>
    </source>
</evidence>
<evidence type="ECO:0000256" key="5">
    <source>
        <dbReference type="SAM" id="MobiDB-lite"/>
    </source>
</evidence>
<feature type="chain" id="PRO_5046724358" evidence="7">
    <location>
        <begin position="35"/>
        <end position="217"/>
    </location>
</feature>
<keyword evidence="4" id="KW-0186">Copper</keyword>
<dbReference type="Gene3D" id="2.60.40.1220">
    <property type="match status" value="1"/>
</dbReference>
<gene>
    <name evidence="9" type="ORF">V8Z62_15425</name>
</gene>
<dbReference type="Proteomes" id="UP001377573">
    <property type="component" value="Chromosome"/>
</dbReference>
<evidence type="ECO:0000313" key="9">
    <source>
        <dbReference type="EMBL" id="WWS84650.1"/>
    </source>
</evidence>
<accession>A0ABZ2HWP4</accession>
<dbReference type="PANTHER" id="PTHR34820:SF4">
    <property type="entry name" value="INNER MEMBRANE PROTEIN YEBZ"/>
    <property type="match status" value="1"/>
</dbReference>
<keyword evidence="2" id="KW-0479">Metal-binding</keyword>
<feature type="compositionally biased region" description="Low complexity" evidence="5">
    <location>
        <begin position="150"/>
        <end position="170"/>
    </location>
</feature>
<comment type="subcellular location">
    <subcellularLocation>
        <location evidence="1">Cell envelope</location>
    </subcellularLocation>
</comment>
<feature type="region of interest" description="Disordered" evidence="5">
    <location>
        <begin position="77"/>
        <end position="100"/>
    </location>
</feature>
<dbReference type="InterPro" id="IPR007348">
    <property type="entry name" value="CopC_dom"/>
</dbReference>
<dbReference type="EMBL" id="CP146240">
    <property type="protein sequence ID" value="WWS84650.1"/>
    <property type="molecule type" value="Genomic_DNA"/>
</dbReference>
<keyword evidence="6" id="KW-1133">Transmembrane helix</keyword>
<proteinExistence type="predicted"/>
<dbReference type="InterPro" id="IPR032694">
    <property type="entry name" value="CopC/D"/>
</dbReference>
<sequence length="217" mass="22058">MKTTALRRTAAPIALAATLLAAFLVLFSPLSASAHDALVSSSPAADSSVETLPSELTLTFSAKLIDGEGATEVVVTDPEGESVTDGAPTVDGAIVTQPLTGSGPAGEYHVVWKVVSSDGHPTSEEFSFTVTVGDEGAATDEPTTAPPTAAPTTEQTATPEATATTTPDAGEDAGAAPAWIWVLVILGALAVLALVLWLTLRGRRRPAPTDSDAPSER</sequence>
<keyword evidence="6" id="KW-0812">Transmembrane</keyword>
<keyword evidence="6" id="KW-0472">Membrane</keyword>
<dbReference type="InterPro" id="IPR014755">
    <property type="entry name" value="Cu-Rt/internalin_Ig-like"/>
</dbReference>
<evidence type="ECO:0000256" key="1">
    <source>
        <dbReference type="ARBA" id="ARBA00004196"/>
    </source>
</evidence>
<dbReference type="Pfam" id="PF04234">
    <property type="entry name" value="CopC"/>
    <property type="match status" value="1"/>
</dbReference>
<keyword evidence="10" id="KW-1185">Reference proteome</keyword>
<keyword evidence="3 7" id="KW-0732">Signal</keyword>
<evidence type="ECO:0000259" key="8">
    <source>
        <dbReference type="Pfam" id="PF04234"/>
    </source>
</evidence>
<evidence type="ECO:0000313" key="10">
    <source>
        <dbReference type="Proteomes" id="UP001377573"/>
    </source>
</evidence>
<dbReference type="InterPro" id="IPR014756">
    <property type="entry name" value="Ig_E-set"/>
</dbReference>
<evidence type="ECO:0000256" key="2">
    <source>
        <dbReference type="ARBA" id="ARBA00022723"/>
    </source>
</evidence>
<protein>
    <submittedName>
        <fullName evidence="9">Copper resistance CopC family protein</fullName>
    </submittedName>
</protein>
<reference evidence="9 10" key="1">
    <citation type="submission" date="2024-02" db="EMBL/GenBank/DDBJ databases">
        <authorList>
            <person name="Alasadi S."/>
            <person name="Hussein S.A."/>
        </authorList>
    </citation>
    <scope>NUCLEOTIDE SEQUENCE [LARGE SCALE GENOMIC DNA]</scope>
    <source>
        <strain evidence="9 10">GJ_SRA_44_2022</strain>
    </source>
</reference>
<dbReference type="RefSeq" id="WP_126892916.1">
    <property type="nucleotide sequence ID" value="NZ_CP146240.1"/>
</dbReference>
<dbReference type="PANTHER" id="PTHR34820">
    <property type="entry name" value="INNER MEMBRANE PROTEIN YEBZ"/>
    <property type="match status" value="1"/>
</dbReference>
<name>A0ABZ2HWP4_9MICO</name>
<evidence type="ECO:0000256" key="6">
    <source>
        <dbReference type="SAM" id="Phobius"/>
    </source>
</evidence>
<feature type="transmembrane region" description="Helical" evidence="6">
    <location>
        <begin position="178"/>
        <end position="200"/>
    </location>
</feature>
<feature type="domain" description="CopC" evidence="8">
    <location>
        <begin position="35"/>
        <end position="130"/>
    </location>
</feature>
<feature type="region of interest" description="Disordered" evidence="5">
    <location>
        <begin position="134"/>
        <end position="170"/>
    </location>
</feature>
<evidence type="ECO:0000256" key="7">
    <source>
        <dbReference type="SAM" id="SignalP"/>
    </source>
</evidence>
<dbReference type="SUPFAM" id="SSF81296">
    <property type="entry name" value="E set domains"/>
    <property type="match status" value="1"/>
</dbReference>